<organism evidence="3 4">
    <name type="scientific">Penicillium citrinum</name>
    <dbReference type="NCBI Taxonomy" id="5077"/>
    <lineage>
        <taxon>Eukaryota</taxon>
        <taxon>Fungi</taxon>
        <taxon>Dikarya</taxon>
        <taxon>Ascomycota</taxon>
        <taxon>Pezizomycotina</taxon>
        <taxon>Eurotiomycetes</taxon>
        <taxon>Eurotiomycetidae</taxon>
        <taxon>Eurotiales</taxon>
        <taxon>Aspergillaceae</taxon>
        <taxon>Penicillium</taxon>
    </lineage>
</organism>
<dbReference type="GO" id="GO:0016757">
    <property type="term" value="F:glycosyltransferase activity"/>
    <property type="evidence" value="ECO:0007669"/>
    <property type="project" value="InterPro"/>
</dbReference>
<keyword evidence="4" id="KW-1185">Reference proteome</keyword>
<keyword evidence="2" id="KW-0472">Membrane</keyword>
<keyword evidence="2" id="KW-1133">Transmembrane helix</keyword>
<dbReference type="EMBL" id="JAPQKT010000007">
    <property type="protein sequence ID" value="KAJ5224605.1"/>
    <property type="molecule type" value="Genomic_DNA"/>
</dbReference>
<dbReference type="RefSeq" id="XP_056498577.1">
    <property type="nucleotide sequence ID" value="XM_056647026.1"/>
</dbReference>
<dbReference type="GO" id="GO:0006506">
    <property type="term" value="P:GPI anchor biosynthetic process"/>
    <property type="evidence" value="ECO:0007669"/>
    <property type="project" value="InterPro"/>
</dbReference>
<dbReference type="InterPro" id="IPR029675">
    <property type="entry name" value="PGAP4"/>
</dbReference>
<accession>A0A9W9NR46</accession>
<protein>
    <recommendedName>
        <fullName evidence="5">Integral membrane protein</fullName>
    </recommendedName>
</protein>
<feature type="region of interest" description="Disordered" evidence="1">
    <location>
        <begin position="391"/>
        <end position="411"/>
    </location>
</feature>
<reference evidence="3" key="2">
    <citation type="journal article" date="2023" name="IMA Fungus">
        <title>Comparative genomic study of the Penicillium genus elucidates a diverse pangenome and 15 lateral gene transfer events.</title>
        <authorList>
            <person name="Petersen C."/>
            <person name="Sorensen T."/>
            <person name="Nielsen M.R."/>
            <person name="Sondergaard T.E."/>
            <person name="Sorensen J.L."/>
            <person name="Fitzpatrick D.A."/>
            <person name="Frisvad J.C."/>
            <person name="Nielsen K.L."/>
        </authorList>
    </citation>
    <scope>NUCLEOTIDE SEQUENCE</scope>
    <source>
        <strain evidence="3">IBT 23319</strain>
    </source>
</reference>
<evidence type="ECO:0000256" key="2">
    <source>
        <dbReference type="SAM" id="Phobius"/>
    </source>
</evidence>
<name>A0A9W9NR46_PENCI</name>
<proteinExistence type="predicted"/>
<evidence type="ECO:0000313" key="4">
    <source>
        <dbReference type="Proteomes" id="UP001147733"/>
    </source>
</evidence>
<comment type="caution">
    <text evidence="3">The sequence shown here is derived from an EMBL/GenBank/DDBJ whole genome shotgun (WGS) entry which is preliminary data.</text>
</comment>
<evidence type="ECO:0000313" key="3">
    <source>
        <dbReference type="EMBL" id="KAJ5224605.1"/>
    </source>
</evidence>
<keyword evidence="2" id="KW-0812">Transmembrane</keyword>
<evidence type="ECO:0000256" key="1">
    <source>
        <dbReference type="SAM" id="MobiDB-lite"/>
    </source>
</evidence>
<dbReference type="Proteomes" id="UP001147733">
    <property type="component" value="Unassembled WGS sequence"/>
</dbReference>
<feature type="transmembrane region" description="Helical" evidence="2">
    <location>
        <begin position="20"/>
        <end position="39"/>
    </location>
</feature>
<gene>
    <name evidence="3" type="ORF">N7469_008108</name>
</gene>
<evidence type="ECO:0008006" key="5">
    <source>
        <dbReference type="Google" id="ProtNLM"/>
    </source>
</evidence>
<dbReference type="CDD" id="cd22189">
    <property type="entry name" value="PGAP4-like_fungal"/>
    <property type="match status" value="1"/>
</dbReference>
<dbReference type="AlphaFoldDB" id="A0A9W9NR46"/>
<feature type="transmembrane region" description="Helical" evidence="2">
    <location>
        <begin position="263"/>
        <end position="281"/>
    </location>
</feature>
<dbReference type="PANTHER" id="PTHR31410">
    <property type="entry name" value="TRANSMEMBRANE PROTEIN 246"/>
    <property type="match status" value="1"/>
</dbReference>
<dbReference type="GO" id="GO:0000139">
    <property type="term" value="C:Golgi membrane"/>
    <property type="evidence" value="ECO:0007669"/>
    <property type="project" value="InterPro"/>
</dbReference>
<sequence>MLLFRRLLHGLTPTNGAISPLIRVFLFFVALFFCLTLYARSLSSHDPGSAFFKPWSAYDADYSSLRAEQGDSYIDLVNNGTLSTPPKASSQPELCIGIASIARQGVRYLRTTVGTVLEGLSEQERANIHLILFIAHTNASEHPAYSEPWLHKVPDQVLLYNPDEVDVRHIASLETDEAKSAGREKALFDYTYLLKACEASNAPYTLMLEDDVIALDGWHHRTQNALASAEKQTKTIGASKWLYLRLFYTEEFLGWNSEEWPTYLFYSILTSVLVACAFLGARKYKPRFAATLSNEVILLVSCICTPILVGLFFATGRATMLPIPDGVHQMPRFGCCSQALIFPRTRIPDLVKLYEDKHLGYVDMITEEYANENQEIRWAITPAVVQHAGRRSSKGTFTNNDGPYVPPRHKSKSELSDVEKLWNFRFETLDSNALRAEHDRFIKYGLD</sequence>
<reference evidence="3" key="1">
    <citation type="submission" date="2022-11" db="EMBL/GenBank/DDBJ databases">
        <authorList>
            <person name="Petersen C."/>
        </authorList>
    </citation>
    <scope>NUCLEOTIDE SEQUENCE</scope>
    <source>
        <strain evidence="3">IBT 23319</strain>
    </source>
</reference>
<feature type="transmembrane region" description="Helical" evidence="2">
    <location>
        <begin position="296"/>
        <end position="314"/>
    </location>
</feature>
<dbReference type="GeneID" id="81386193"/>
<dbReference type="OrthoDB" id="2016523at2759"/>
<dbReference type="PANTHER" id="PTHR31410:SF1">
    <property type="entry name" value="POST-GPI ATTACHMENT TO PROTEINS FACTOR 4"/>
    <property type="match status" value="1"/>
</dbReference>